<dbReference type="Pfam" id="PF03446">
    <property type="entry name" value="NAD_binding_2"/>
    <property type="match status" value="1"/>
</dbReference>
<dbReference type="InterPro" id="IPR036291">
    <property type="entry name" value="NAD(P)-bd_dom_sf"/>
</dbReference>
<dbReference type="SUPFAM" id="SSF51735">
    <property type="entry name" value="NAD(P)-binding Rossmann-fold domains"/>
    <property type="match status" value="1"/>
</dbReference>
<reference evidence="4" key="1">
    <citation type="submission" date="2018-08" db="EMBL/GenBank/DDBJ databases">
        <authorList>
            <person name="Kim S.-J."/>
            <person name="Jung G.-Y."/>
        </authorList>
    </citation>
    <scope>NUCLEOTIDE SEQUENCE [LARGE SCALE GENOMIC DNA]</scope>
    <source>
        <strain evidence="4">GY_H</strain>
    </source>
</reference>
<sequence>MSPTVAIVAPGSMGAGVASCLNAKGATVLTSLGGRSPASRQRAAAAGMRDAGDNALAEADFLLSIVPPAEAVALAQRLAPALAAGSRRTIFVDCNAVSPTTAQAVADIIATTGCRFVDAGIIGPPPRPGSTATKFYASGDRASAFSALNEFGLIVRVLDGPLTAASALKMSYAGITKGLTALGAAMVLASERGGSAQALKAELAESQPELLRFFERMVPPMYGKAYRWGPELDEIANFVGTEHPESAMFNAAARLYEEIAADVAGDNRKTAILDSFLKQ</sequence>
<dbReference type="SUPFAM" id="SSF48179">
    <property type="entry name" value="6-phosphogluconate dehydrogenase C-terminal domain-like"/>
    <property type="match status" value="1"/>
</dbReference>
<dbReference type="OrthoDB" id="1271986at2"/>
<dbReference type="GO" id="GO:0050661">
    <property type="term" value="F:NADP binding"/>
    <property type="evidence" value="ECO:0007669"/>
    <property type="project" value="InterPro"/>
</dbReference>
<comment type="caution">
    <text evidence="3">The sequence shown here is derived from an EMBL/GenBank/DDBJ whole genome shotgun (WGS) entry which is preliminary data.</text>
</comment>
<evidence type="ECO:0000259" key="2">
    <source>
        <dbReference type="Pfam" id="PF09130"/>
    </source>
</evidence>
<dbReference type="EMBL" id="QRGO01000001">
    <property type="protein sequence ID" value="RDV03737.1"/>
    <property type="molecule type" value="Genomic_DNA"/>
</dbReference>
<dbReference type="Pfam" id="PF09130">
    <property type="entry name" value="DUF1932"/>
    <property type="match status" value="1"/>
</dbReference>
<feature type="domain" description="Phosphogluconate dehydrogenase NAD-binding putative C-terminal" evidence="2">
    <location>
        <begin position="193"/>
        <end position="259"/>
    </location>
</feature>
<organism evidence="3 4">
    <name type="scientific">Undibacter mobilis</name>
    <dbReference type="NCBI Taxonomy" id="2292256"/>
    <lineage>
        <taxon>Bacteria</taxon>
        <taxon>Pseudomonadati</taxon>
        <taxon>Pseudomonadota</taxon>
        <taxon>Alphaproteobacteria</taxon>
        <taxon>Hyphomicrobiales</taxon>
        <taxon>Nitrobacteraceae</taxon>
        <taxon>Undibacter</taxon>
    </lineage>
</organism>
<dbReference type="InterPro" id="IPR013328">
    <property type="entry name" value="6PGD_dom2"/>
</dbReference>
<dbReference type="Gene3D" id="1.10.1040.10">
    <property type="entry name" value="N-(1-d-carboxylethyl)-l-norvaline Dehydrogenase, domain 2"/>
    <property type="match status" value="1"/>
</dbReference>
<evidence type="ECO:0000313" key="3">
    <source>
        <dbReference type="EMBL" id="RDV03737.1"/>
    </source>
</evidence>
<dbReference type="Proteomes" id="UP000263993">
    <property type="component" value="Unassembled WGS sequence"/>
</dbReference>
<evidence type="ECO:0000259" key="1">
    <source>
        <dbReference type="Pfam" id="PF03446"/>
    </source>
</evidence>
<feature type="domain" description="6-phosphogluconate dehydrogenase NADP-binding" evidence="1">
    <location>
        <begin position="5"/>
        <end position="141"/>
    </location>
</feature>
<dbReference type="InterPro" id="IPR006115">
    <property type="entry name" value="6PGDH_NADP-bd"/>
</dbReference>
<dbReference type="InterPro" id="IPR008927">
    <property type="entry name" value="6-PGluconate_DH-like_C_sf"/>
</dbReference>
<dbReference type="RefSeq" id="WP_115515762.1">
    <property type="nucleotide sequence ID" value="NZ_QRGO01000001.1"/>
</dbReference>
<accession>A0A371B890</accession>
<dbReference type="PANTHER" id="PTHR43580">
    <property type="entry name" value="OXIDOREDUCTASE GLYR1-RELATED"/>
    <property type="match status" value="1"/>
</dbReference>
<dbReference type="AlphaFoldDB" id="A0A371B890"/>
<dbReference type="PANTHER" id="PTHR43580:SF2">
    <property type="entry name" value="CYTOKINE-LIKE NUCLEAR FACTOR N-PAC"/>
    <property type="match status" value="1"/>
</dbReference>
<gene>
    <name evidence="3" type="ORF">DXH78_03530</name>
</gene>
<proteinExistence type="predicted"/>
<name>A0A371B890_9BRAD</name>
<evidence type="ECO:0000313" key="4">
    <source>
        <dbReference type="Proteomes" id="UP000263993"/>
    </source>
</evidence>
<dbReference type="InterPro" id="IPR015814">
    <property type="entry name" value="Pgluconate_DH_NAD-bd_C"/>
</dbReference>
<keyword evidence="4" id="KW-1185">Reference proteome</keyword>
<dbReference type="Gene3D" id="3.40.50.720">
    <property type="entry name" value="NAD(P)-binding Rossmann-like Domain"/>
    <property type="match status" value="1"/>
</dbReference>
<dbReference type="InterPro" id="IPR051265">
    <property type="entry name" value="HIBADH-related_NP60_sf"/>
</dbReference>
<protein>
    <submittedName>
        <fullName evidence="3">NAD(P)-dependent oxidoreductase</fullName>
    </submittedName>
</protein>